<dbReference type="CDD" id="cd00067">
    <property type="entry name" value="GAL4"/>
    <property type="match status" value="1"/>
</dbReference>
<dbReference type="PANTHER" id="PTHR47785:SF6">
    <property type="entry name" value="ZN(II)2CYS6 TRANSCRIPTION FACTOR (EUROFUNG)"/>
    <property type="match status" value="1"/>
</dbReference>
<name>A0A6A6V2R1_9PLEO</name>
<dbReference type="InterPro" id="IPR036864">
    <property type="entry name" value="Zn2-C6_fun-type_DNA-bd_sf"/>
</dbReference>
<dbReference type="GO" id="GO:0008270">
    <property type="term" value="F:zinc ion binding"/>
    <property type="evidence" value="ECO:0007669"/>
    <property type="project" value="InterPro"/>
</dbReference>
<dbReference type="AlphaFoldDB" id="A0A6A6V2R1"/>
<dbReference type="Pfam" id="PF00172">
    <property type="entry name" value="Zn_clus"/>
    <property type="match status" value="1"/>
</dbReference>
<keyword evidence="1" id="KW-0539">Nucleus</keyword>
<feature type="coiled-coil region" evidence="2">
    <location>
        <begin position="88"/>
        <end position="115"/>
    </location>
</feature>
<dbReference type="CDD" id="cd12148">
    <property type="entry name" value="fungal_TF_MHR"/>
    <property type="match status" value="1"/>
</dbReference>
<dbReference type="PANTHER" id="PTHR47785">
    <property type="entry name" value="ZN(II)2CYS6 TRANSCRIPTION FACTOR (EUROFUNG)-RELATED-RELATED"/>
    <property type="match status" value="1"/>
</dbReference>
<gene>
    <name evidence="5" type="ORF">M011DRAFT_470151</name>
</gene>
<dbReference type="GO" id="GO:0000981">
    <property type="term" value="F:DNA-binding transcription factor activity, RNA polymerase II-specific"/>
    <property type="evidence" value="ECO:0007669"/>
    <property type="project" value="InterPro"/>
</dbReference>
<dbReference type="InterPro" id="IPR001138">
    <property type="entry name" value="Zn2Cys6_DnaBD"/>
</dbReference>
<sequence>MTKRSHDATAELSSLPVPAEPASHDDESAAEAGEPHKRPRTFMATLACNNCRARKSRCDEGRPCGYCQASDLVCTYQAPKPTKKDQSMAVAINAIRRLETKIENLTTAVKASKVQQLPVSGTQSNASTPSHHSPLPAADAAVSVFSPAAPSRASIPEAVLSPLSVGTPGTLAPGPGQIINVSFSQHGVASWPAVKELLPPEFLAARAALPRDYFVELETSRPPLPFVSDSGMEQMTDSWLTALPLAAIKGLSDAYFAIFNRNTPVLDVFFYFSSTLSSAVNSEFGYDIETCLVLNVLALGCVAVKAHKEGNFPLPSGSSHMGDMFVRPDWYSLVEDGPPGLRFFNEARKRFGFLMCQHDLPAAQFHMLSTIYYAQILRPIDSWSTVNRASICCISILKRSESIDFEQWEGDMFSRVFWSALMYETIITQEFNLPLSGLLEYEAAMPIPKFTPCPRPKTSISGLLIDDDDDSYFNFHFLAQAAHRILLTRIRNHLFSFAEKPWSPAPSIVTEMRHQLEQWRSNLPGPLQFTDEEEVEDSRTPAQAIARAMLRSRYWIARFHMGRPFLYKALHFPQHMTHSEYGEISDSLRAGMYWPAVLGLCGQMRSAFPVKIGFCSQFFGQLLMFQVIARSPDPKLRATLPQGWQDWVQVMLNFVEDCGRDSPGVAQDAELLKLL</sequence>
<dbReference type="PROSITE" id="PS00463">
    <property type="entry name" value="ZN2_CY6_FUNGAL_1"/>
    <property type="match status" value="1"/>
</dbReference>
<dbReference type="InterPro" id="IPR053181">
    <property type="entry name" value="EcdB-like_regulator"/>
</dbReference>
<dbReference type="SUPFAM" id="SSF57701">
    <property type="entry name" value="Zn2/Cys6 DNA-binding domain"/>
    <property type="match status" value="1"/>
</dbReference>
<dbReference type="PROSITE" id="PS50048">
    <property type="entry name" value="ZN2_CY6_FUNGAL_2"/>
    <property type="match status" value="1"/>
</dbReference>
<dbReference type="OrthoDB" id="6133115at2759"/>
<evidence type="ECO:0000256" key="2">
    <source>
        <dbReference type="SAM" id="Coils"/>
    </source>
</evidence>
<feature type="domain" description="Zn(2)-C6 fungal-type" evidence="4">
    <location>
        <begin position="47"/>
        <end position="76"/>
    </location>
</feature>
<keyword evidence="2" id="KW-0175">Coiled coil</keyword>
<evidence type="ECO:0000256" key="1">
    <source>
        <dbReference type="ARBA" id="ARBA00023242"/>
    </source>
</evidence>
<evidence type="ECO:0000259" key="4">
    <source>
        <dbReference type="PROSITE" id="PS50048"/>
    </source>
</evidence>
<accession>A0A6A6V2R1</accession>
<dbReference type="EMBL" id="MU006586">
    <property type="protein sequence ID" value="KAF2744848.1"/>
    <property type="molecule type" value="Genomic_DNA"/>
</dbReference>
<keyword evidence="6" id="KW-1185">Reference proteome</keyword>
<evidence type="ECO:0000313" key="6">
    <source>
        <dbReference type="Proteomes" id="UP000799440"/>
    </source>
</evidence>
<evidence type="ECO:0000256" key="3">
    <source>
        <dbReference type="SAM" id="MobiDB-lite"/>
    </source>
</evidence>
<organism evidence="5 6">
    <name type="scientific">Sporormia fimetaria CBS 119925</name>
    <dbReference type="NCBI Taxonomy" id="1340428"/>
    <lineage>
        <taxon>Eukaryota</taxon>
        <taxon>Fungi</taxon>
        <taxon>Dikarya</taxon>
        <taxon>Ascomycota</taxon>
        <taxon>Pezizomycotina</taxon>
        <taxon>Dothideomycetes</taxon>
        <taxon>Pleosporomycetidae</taxon>
        <taxon>Pleosporales</taxon>
        <taxon>Sporormiaceae</taxon>
        <taxon>Sporormia</taxon>
    </lineage>
</organism>
<dbReference type="Gene3D" id="4.10.240.10">
    <property type="entry name" value="Zn(2)-C6 fungal-type DNA-binding domain"/>
    <property type="match status" value="1"/>
</dbReference>
<reference evidence="5" key="1">
    <citation type="journal article" date="2020" name="Stud. Mycol.">
        <title>101 Dothideomycetes genomes: a test case for predicting lifestyles and emergence of pathogens.</title>
        <authorList>
            <person name="Haridas S."/>
            <person name="Albert R."/>
            <person name="Binder M."/>
            <person name="Bloem J."/>
            <person name="Labutti K."/>
            <person name="Salamov A."/>
            <person name="Andreopoulos B."/>
            <person name="Baker S."/>
            <person name="Barry K."/>
            <person name="Bills G."/>
            <person name="Bluhm B."/>
            <person name="Cannon C."/>
            <person name="Castanera R."/>
            <person name="Culley D."/>
            <person name="Daum C."/>
            <person name="Ezra D."/>
            <person name="Gonzalez J."/>
            <person name="Henrissat B."/>
            <person name="Kuo A."/>
            <person name="Liang C."/>
            <person name="Lipzen A."/>
            <person name="Lutzoni F."/>
            <person name="Magnuson J."/>
            <person name="Mondo S."/>
            <person name="Nolan M."/>
            <person name="Ohm R."/>
            <person name="Pangilinan J."/>
            <person name="Park H.-J."/>
            <person name="Ramirez L."/>
            <person name="Alfaro M."/>
            <person name="Sun H."/>
            <person name="Tritt A."/>
            <person name="Yoshinaga Y."/>
            <person name="Zwiers L.-H."/>
            <person name="Turgeon B."/>
            <person name="Goodwin S."/>
            <person name="Spatafora J."/>
            <person name="Crous P."/>
            <person name="Grigoriev I."/>
        </authorList>
    </citation>
    <scope>NUCLEOTIDE SEQUENCE</scope>
    <source>
        <strain evidence="5">CBS 119925</strain>
    </source>
</reference>
<feature type="region of interest" description="Disordered" evidence="3">
    <location>
        <begin position="1"/>
        <end position="38"/>
    </location>
</feature>
<protein>
    <recommendedName>
        <fullName evidence="4">Zn(2)-C6 fungal-type domain-containing protein</fullName>
    </recommendedName>
</protein>
<dbReference type="Proteomes" id="UP000799440">
    <property type="component" value="Unassembled WGS sequence"/>
</dbReference>
<dbReference type="SMART" id="SM00066">
    <property type="entry name" value="GAL4"/>
    <property type="match status" value="1"/>
</dbReference>
<evidence type="ECO:0000313" key="5">
    <source>
        <dbReference type="EMBL" id="KAF2744848.1"/>
    </source>
</evidence>
<proteinExistence type="predicted"/>